<keyword evidence="3" id="KW-1185">Reference proteome</keyword>
<organism evidence="2 3">
    <name type="scientific">Polyporus arcularius HHB13444</name>
    <dbReference type="NCBI Taxonomy" id="1314778"/>
    <lineage>
        <taxon>Eukaryota</taxon>
        <taxon>Fungi</taxon>
        <taxon>Dikarya</taxon>
        <taxon>Basidiomycota</taxon>
        <taxon>Agaricomycotina</taxon>
        <taxon>Agaricomycetes</taxon>
        <taxon>Polyporales</taxon>
        <taxon>Polyporaceae</taxon>
        <taxon>Polyporus</taxon>
    </lineage>
</organism>
<dbReference type="SUPFAM" id="SSF56112">
    <property type="entry name" value="Protein kinase-like (PK-like)"/>
    <property type="match status" value="1"/>
</dbReference>
<sequence>MSQGSLGVSEMTPPNIPCDRVEHFRDLDGLDQFWLSIDLWLAHRGVKLYDMRVPEPTPTNRCPVEAWCTPSVSTAAPLPFARCLQMDQTPSRFFETPPRLACGQDSLGRDVMLKLVDTDSHQYRIFETLLRQLDSFSNSRNFPCVLPPLAIIDAPQNYAVVSMPLWGSPVHITDMRTVRQVLRFMECLIRGLKFLHDNRIAHRDIWDHNIVVDCYRPDQSREHLREDLRQLRDSGDVLYALMDYDQSIQHPANASLKEFRRPADEAMCGSTMYRPYDVCLGEPDYNPFAFDVAMLGNLFRAHFVEAVPAVPALAALYDGMTTHVLSQRFTAQEAWQFFDTQMVNLPLDVLETAVQPSINWSARVDSDVYWSTLSPELQASWGHFRAPPCSIWTDILNWFIGFPRCCHFIVFARRALGI</sequence>
<protein>
    <recommendedName>
        <fullName evidence="1">Protein kinase domain-containing protein</fullName>
    </recommendedName>
</protein>
<dbReference type="InParanoid" id="A0A5C3PHS8"/>
<evidence type="ECO:0000259" key="1">
    <source>
        <dbReference type="PROSITE" id="PS50011"/>
    </source>
</evidence>
<evidence type="ECO:0000313" key="2">
    <source>
        <dbReference type="EMBL" id="TFK89106.1"/>
    </source>
</evidence>
<dbReference type="AlphaFoldDB" id="A0A5C3PHS8"/>
<dbReference type="InterPro" id="IPR011009">
    <property type="entry name" value="Kinase-like_dom_sf"/>
</dbReference>
<dbReference type="InterPro" id="IPR000719">
    <property type="entry name" value="Prot_kinase_dom"/>
</dbReference>
<dbReference type="GO" id="GO:0005524">
    <property type="term" value="F:ATP binding"/>
    <property type="evidence" value="ECO:0007669"/>
    <property type="project" value="InterPro"/>
</dbReference>
<dbReference type="STRING" id="1314778.A0A5C3PHS8"/>
<evidence type="ECO:0000313" key="3">
    <source>
        <dbReference type="Proteomes" id="UP000308197"/>
    </source>
</evidence>
<reference evidence="2 3" key="1">
    <citation type="journal article" date="2019" name="Nat. Ecol. Evol.">
        <title>Megaphylogeny resolves global patterns of mushroom evolution.</title>
        <authorList>
            <person name="Varga T."/>
            <person name="Krizsan K."/>
            <person name="Foldi C."/>
            <person name="Dima B."/>
            <person name="Sanchez-Garcia M."/>
            <person name="Sanchez-Ramirez S."/>
            <person name="Szollosi G.J."/>
            <person name="Szarkandi J.G."/>
            <person name="Papp V."/>
            <person name="Albert L."/>
            <person name="Andreopoulos W."/>
            <person name="Angelini C."/>
            <person name="Antonin V."/>
            <person name="Barry K.W."/>
            <person name="Bougher N.L."/>
            <person name="Buchanan P."/>
            <person name="Buyck B."/>
            <person name="Bense V."/>
            <person name="Catcheside P."/>
            <person name="Chovatia M."/>
            <person name="Cooper J."/>
            <person name="Damon W."/>
            <person name="Desjardin D."/>
            <person name="Finy P."/>
            <person name="Geml J."/>
            <person name="Haridas S."/>
            <person name="Hughes K."/>
            <person name="Justo A."/>
            <person name="Karasinski D."/>
            <person name="Kautmanova I."/>
            <person name="Kiss B."/>
            <person name="Kocsube S."/>
            <person name="Kotiranta H."/>
            <person name="LaButti K.M."/>
            <person name="Lechner B.E."/>
            <person name="Liimatainen K."/>
            <person name="Lipzen A."/>
            <person name="Lukacs Z."/>
            <person name="Mihaltcheva S."/>
            <person name="Morgado L.N."/>
            <person name="Niskanen T."/>
            <person name="Noordeloos M.E."/>
            <person name="Ohm R.A."/>
            <person name="Ortiz-Santana B."/>
            <person name="Ovrebo C."/>
            <person name="Racz N."/>
            <person name="Riley R."/>
            <person name="Savchenko A."/>
            <person name="Shiryaev A."/>
            <person name="Soop K."/>
            <person name="Spirin V."/>
            <person name="Szebenyi C."/>
            <person name="Tomsovsky M."/>
            <person name="Tulloss R.E."/>
            <person name="Uehling J."/>
            <person name="Grigoriev I.V."/>
            <person name="Vagvolgyi C."/>
            <person name="Papp T."/>
            <person name="Martin F.M."/>
            <person name="Miettinen O."/>
            <person name="Hibbett D.S."/>
            <person name="Nagy L.G."/>
        </authorList>
    </citation>
    <scope>NUCLEOTIDE SEQUENCE [LARGE SCALE GENOMIC DNA]</scope>
    <source>
        <strain evidence="2 3">HHB13444</strain>
    </source>
</reference>
<dbReference type="PROSITE" id="PS50011">
    <property type="entry name" value="PROTEIN_KINASE_DOM"/>
    <property type="match status" value="1"/>
</dbReference>
<dbReference type="Proteomes" id="UP000308197">
    <property type="component" value="Unassembled WGS sequence"/>
</dbReference>
<proteinExistence type="predicted"/>
<dbReference type="GO" id="GO:0004672">
    <property type="term" value="F:protein kinase activity"/>
    <property type="evidence" value="ECO:0007669"/>
    <property type="project" value="InterPro"/>
</dbReference>
<dbReference type="EMBL" id="ML211087">
    <property type="protein sequence ID" value="TFK89106.1"/>
    <property type="molecule type" value="Genomic_DNA"/>
</dbReference>
<gene>
    <name evidence="2" type="ORF">K466DRAFT_519542</name>
</gene>
<dbReference type="SMART" id="SM00220">
    <property type="entry name" value="S_TKc"/>
    <property type="match status" value="1"/>
</dbReference>
<name>A0A5C3PHS8_9APHY</name>
<accession>A0A5C3PHS8</accession>
<dbReference type="Gene3D" id="1.10.510.10">
    <property type="entry name" value="Transferase(Phosphotransferase) domain 1"/>
    <property type="match status" value="1"/>
</dbReference>
<feature type="domain" description="Protein kinase" evidence="1">
    <location>
        <begin position="69"/>
        <end position="418"/>
    </location>
</feature>